<name>A0AAW1MIF5_POPJA</name>
<comment type="caution">
    <text evidence="1">The sequence shown here is derived from an EMBL/GenBank/DDBJ whole genome shotgun (WGS) entry which is preliminary data.</text>
</comment>
<accession>A0AAW1MIF5</accession>
<evidence type="ECO:0000313" key="2">
    <source>
        <dbReference type="Proteomes" id="UP001458880"/>
    </source>
</evidence>
<dbReference type="AlphaFoldDB" id="A0AAW1MIF5"/>
<sequence>MTWKDKSVDLHVIEVDNKNQHQQRVLTGVRFSAVKSGMNRNDKRIHLNLEIRTTKFHFESGKLFVNRGAHEWAPRNLNTEFSPNPRTKIPTNDLDIPTRTKSKNTIVSKGDQFVEFTHTDMFKDAGQTTIPFIDSQDVVTTVPKSRCGDDCAHTSSWSRSVLQIDPGLRRIYRVKNRHCELPGETYSTHESLVDICTYIHISSPKMTKYCLLILSFLWIIPNSLSSTEQTFPSIAVLAQTIIKSSWKTLEDHSDIKRDKTIEQKQSRMFQKIKHVTEVLRRLEELISAISYSVFYNITLLSAKTTIDETISYDFISFMQQIDIECDRLDTYSSQGKTVHSITMIDFAKTAVSHQSSSIKMLMEKIHEHIVPIHNWRSRGGILRLLTDNEDVFDEIIRLSAQSPHQYLYNLFNKIAITEIKAYAVIQLSYAILEMYGEGYFSSESRLNNAKIRKNLQELSKETIEVTGNLSRQYWKDDPAEYRNGENFLEISRLLQGYVVNEITLNNGKSCYGKCDKFNEVHISKCQKDPLCKKQPPCGGSIYKCRSLSTIDMQICLAPQRTTRRYDYIEYLNHDVLGVKPICSNSTLNVNAWIGWCPYCMCFCDEEGPYSDRYFSLKHAVSDVKNNKVVTGIRFAKKNRIIHLQVQQGKILPYGVINVTTLEWVPVNNFKMGDRFVYDKQDYLKMTWKDKAVDLHVIEVDNSNQDHSQVLTGIRLSVVQSGMNRNDKRTHLNLEIRMTKFHFESGQLFKDANAWHRNLKTEFSPDPRTKIPTNNLDIPTRTKSKNTIVSNGDQFVEFTHSDIYKDAGQTTIPFIDSQDVVTTVPTPLVGAGVYYKSAMGYGGFIGLKIVTFNFTEHL</sequence>
<gene>
    <name evidence="1" type="ORF">QE152_g6080</name>
</gene>
<keyword evidence="2" id="KW-1185">Reference proteome</keyword>
<reference evidence="1 2" key="1">
    <citation type="journal article" date="2024" name="BMC Genomics">
        <title>De novo assembly and annotation of Popillia japonica's genome with initial clues to its potential as an invasive pest.</title>
        <authorList>
            <person name="Cucini C."/>
            <person name="Boschi S."/>
            <person name="Funari R."/>
            <person name="Cardaioli E."/>
            <person name="Iannotti N."/>
            <person name="Marturano G."/>
            <person name="Paoli F."/>
            <person name="Bruttini M."/>
            <person name="Carapelli A."/>
            <person name="Frati F."/>
            <person name="Nardi F."/>
        </authorList>
    </citation>
    <scope>NUCLEOTIDE SEQUENCE [LARGE SCALE GENOMIC DNA]</scope>
    <source>
        <strain evidence="1">DMR45628</strain>
    </source>
</reference>
<protein>
    <submittedName>
        <fullName evidence="1">Uncharacterized protein</fullName>
    </submittedName>
</protein>
<organism evidence="1 2">
    <name type="scientific">Popillia japonica</name>
    <name type="common">Japanese beetle</name>
    <dbReference type="NCBI Taxonomy" id="7064"/>
    <lineage>
        <taxon>Eukaryota</taxon>
        <taxon>Metazoa</taxon>
        <taxon>Ecdysozoa</taxon>
        <taxon>Arthropoda</taxon>
        <taxon>Hexapoda</taxon>
        <taxon>Insecta</taxon>
        <taxon>Pterygota</taxon>
        <taxon>Neoptera</taxon>
        <taxon>Endopterygota</taxon>
        <taxon>Coleoptera</taxon>
        <taxon>Polyphaga</taxon>
        <taxon>Scarabaeiformia</taxon>
        <taxon>Scarabaeidae</taxon>
        <taxon>Rutelinae</taxon>
        <taxon>Popillia</taxon>
    </lineage>
</organism>
<dbReference type="PANTHER" id="PTHR47890">
    <property type="entry name" value="LD24308P"/>
    <property type="match status" value="1"/>
</dbReference>
<evidence type="ECO:0000313" key="1">
    <source>
        <dbReference type="EMBL" id="KAK9746498.1"/>
    </source>
</evidence>
<dbReference type="InterPro" id="IPR032062">
    <property type="entry name" value="DUF4803"/>
</dbReference>
<dbReference type="PANTHER" id="PTHR47890:SF1">
    <property type="entry name" value="LD24308P"/>
    <property type="match status" value="1"/>
</dbReference>
<dbReference type="Proteomes" id="UP001458880">
    <property type="component" value="Unassembled WGS sequence"/>
</dbReference>
<dbReference type="Pfam" id="PF16061">
    <property type="entry name" value="DUF4803"/>
    <property type="match status" value="1"/>
</dbReference>
<dbReference type="EMBL" id="JASPKY010000039">
    <property type="protein sequence ID" value="KAK9746498.1"/>
    <property type="molecule type" value="Genomic_DNA"/>
</dbReference>
<proteinExistence type="predicted"/>